<evidence type="ECO:0000256" key="1">
    <source>
        <dbReference type="ARBA" id="ARBA00022737"/>
    </source>
</evidence>
<keyword evidence="2 3" id="KW-0040">ANK repeat</keyword>
<protein>
    <submittedName>
        <fullName evidence="5">Ankyrin repeat-containing domain protein</fullName>
    </submittedName>
</protein>
<evidence type="ECO:0000256" key="2">
    <source>
        <dbReference type="ARBA" id="ARBA00023043"/>
    </source>
</evidence>
<dbReference type="Proteomes" id="UP000756346">
    <property type="component" value="Unassembled WGS sequence"/>
</dbReference>
<feature type="repeat" description="ANK" evidence="3">
    <location>
        <begin position="541"/>
        <end position="573"/>
    </location>
</feature>
<dbReference type="EMBL" id="JAGTJQ010000001">
    <property type="protein sequence ID" value="KAH7041615.1"/>
    <property type="molecule type" value="Genomic_DNA"/>
</dbReference>
<evidence type="ECO:0000256" key="3">
    <source>
        <dbReference type="PROSITE-ProRule" id="PRU00023"/>
    </source>
</evidence>
<accession>A0A9P8YJV2</accession>
<dbReference type="PROSITE" id="PS50297">
    <property type="entry name" value="ANK_REP_REGION"/>
    <property type="match status" value="1"/>
</dbReference>
<dbReference type="PANTHER" id="PTHR24189:SF50">
    <property type="entry name" value="ANKYRIN REPEAT AND SOCS BOX PROTEIN 2"/>
    <property type="match status" value="1"/>
</dbReference>
<dbReference type="PROSITE" id="PS50088">
    <property type="entry name" value="ANK_REPEAT"/>
    <property type="match status" value="1"/>
</dbReference>
<evidence type="ECO:0000313" key="5">
    <source>
        <dbReference type="EMBL" id="KAH7041615.1"/>
    </source>
</evidence>
<feature type="region of interest" description="Disordered" evidence="4">
    <location>
        <begin position="277"/>
        <end position="297"/>
    </location>
</feature>
<evidence type="ECO:0000313" key="6">
    <source>
        <dbReference type="Proteomes" id="UP000756346"/>
    </source>
</evidence>
<sequence>MISSHSVLGIACMSITRQGTTGATEIDSNVLSRPNANTTALPTELQALQALAARLRQLATAATDLRGTLNRNASSTPSASSHNACDALATALPSCDAAVATLVKQLMRCDYDTSLQQISLAAALTYDHFASAAASFFDLMAAMMTGSQQQANPTLVARDVDTLLARVSRACADVTISGGILLDGGLGNATQPLTFRLTAPSLSLLDTDNDVTETTPPRYEVQAPSDARGQPPPFEALPDSTESMVEDGDDKRGRAESDVPAYASPAPAYHSAEGIASKGNKCVPSTPPPPPHRNRSLLSSLAEPLRSVANVLRPKPEPLVVALCEAASRGEVAQMRSLVAQGGINVNGRNEQGRTALICAVLADQPAAVRFLLGSEARADPCVCDSIGLSFGNSTNHSKPPLYRAVERLNMPMTELLLADEAAGGASLAGQKDSYGQSYFSLCVLGDTPAKPWLELLLRHGAAATHKDLTGRPLVMVALDKRQNKHDVEDVVSLLLRYGASPSSTDDDGTALVHRCVDQGRGKLALRLVLMGADANGRDVSGSPVLLAALKRGDRALVAALLEHGADPNAKDIYGSPMIAALMKMPLIPADRDAMAKLLLARGARRVE</sequence>
<proteinExistence type="predicted"/>
<evidence type="ECO:0000256" key="4">
    <source>
        <dbReference type="SAM" id="MobiDB-lite"/>
    </source>
</evidence>
<dbReference type="PANTHER" id="PTHR24189">
    <property type="entry name" value="MYOTROPHIN"/>
    <property type="match status" value="1"/>
</dbReference>
<keyword evidence="6" id="KW-1185">Reference proteome</keyword>
<dbReference type="SMART" id="SM00248">
    <property type="entry name" value="ANK"/>
    <property type="match status" value="4"/>
</dbReference>
<dbReference type="OrthoDB" id="195446at2759"/>
<dbReference type="InterPro" id="IPR036770">
    <property type="entry name" value="Ankyrin_rpt-contain_sf"/>
</dbReference>
<dbReference type="Gene3D" id="1.25.40.20">
    <property type="entry name" value="Ankyrin repeat-containing domain"/>
    <property type="match status" value="1"/>
</dbReference>
<gene>
    <name evidence="5" type="ORF">B0I36DRAFT_380327</name>
</gene>
<keyword evidence="1" id="KW-0677">Repeat</keyword>
<comment type="caution">
    <text evidence="5">The sequence shown here is derived from an EMBL/GenBank/DDBJ whole genome shotgun (WGS) entry which is preliminary data.</text>
</comment>
<dbReference type="GeneID" id="70190354"/>
<dbReference type="InterPro" id="IPR002110">
    <property type="entry name" value="Ankyrin_rpt"/>
</dbReference>
<reference evidence="5" key="1">
    <citation type="journal article" date="2021" name="Nat. Commun.">
        <title>Genetic determinants of endophytism in the Arabidopsis root mycobiome.</title>
        <authorList>
            <person name="Mesny F."/>
            <person name="Miyauchi S."/>
            <person name="Thiergart T."/>
            <person name="Pickel B."/>
            <person name="Atanasova L."/>
            <person name="Karlsson M."/>
            <person name="Huettel B."/>
            <person name="Barry K.W."/>
            <person name="Haridas S."/>
            <person name="Chen C."/>
            <person name="Bauer D."/>
            <person name="Andreopoulos W."/>
            <person name="Pangilinan J."/>
            <person name="LaButti K."/>
            <person name="Riley R."/>
            <person name="Lipzen A."/>
            <person name="Clum A."/>
            <person name="Drula E."/>
            <person name="Henrissat B."/>
            <person name="Kohler A."/>
            <person name="Grigoriev I.V."/>
            <person name="Martin F.M."/>
            <person name="Hacquard S."/>
        </authorList>
    </citation>
    <scope>NUCLEOTIDE SEQUENCE</scope>
    <source>
        <strain evidence="5">MPI-CAGE-CH-0230</strain>
    </source>
</reference>
<organism evidence="5 6">
    <name type="scientific">Microdochium trichocladiopsis</name>
    <dbReference type="NCBI Taxonomy" id="1682393"/>
    <lineage>
        <taxon>Eukaryota</taxon>
        <taxon>Fungi</taxon>
        <taxon>Dikarya</taxon>
        <taxon>Ascomycota</taxon>
        <taxon>Pezizomycotina</taxon>
        <taxon>Sordariomycetes</taxon>
        <taxon>Xylariomycetidae</taxon>
        <taxon>Xylariales</taxon>
        <taxon>Microdochiaceae</taxon>
        <taxon>Microdochium</taxon>
    </lineage>
</organism>
<dbReference type="Pfam" id="PF13637">
    <property type="entry name" value="Ank_4"/>
    <property type="match status" value="1"/>
</dbReference>
<dbReference type="RefSeq" id="XP_046019670.1">
    <property type="nucleotide sequence ID" value="XM_046160808.1"/>
</dbReference>
<dbReference type="Pfam" id="PF12796">
    <property type="entry name" value="Ank_2"/>
    <property type="match status" value="1"/>
</dbReference>
<dbReference type="InterPro" id="IPR050745">
    <property type="entry name" value="Multifunctional_regulatory"/>
</dbReference>
<dbReference type="SUPFAM" id="SSF48403">
    <property type="entry name" value="Ankyrin repeat"/>
    <property type="match status" value="1"/>
</dbReference>
<feature type="region of interest" description="Disordered" evidence="4">
    <location>
        <begin position="206"/>
        <end position="261"/>
    </location>
</feature>
<name>A0A9P8YJV2_9PEZI</name>
<dbReference type="AlphaFoldDB" id="A0A9P8YJV2"/>